<organism evidence="1">
    <name type="scientific">Sesamum radiatum</name>
    <name type="common">Black benniseed</name>
    <dbReference type="NCBI Taxonomy" id="300843"/>
    <lineage>
        <taxon>Eukaryota</taxon>
        <taxon>Viridiplantae</taxon>
        <taxon>Streptophyta</taxon>
        <taxon>Embryophyta</taxon>
        <taxon>Tracheophyta</taxon>
        <taxon>Spermatophyta</taxon>
        <taxon>Magnoliopsida</taxon>
        <taxon>eudicotyledons</taxon>
        <taxon>Gunneridae</taxon>
        <taxon>Pentapetalae</taxon>
        <taxon>asterids</taxon>
        <taxon>lamiids</taxon>
        <taxon>Lamiales</taxon>
        <taxon>Pedaliaceae</taxon>
        <taxon>Sesamum</taxon>
    </lineage>
</organism>
<dbReference type="EMBL" id="JACGWJ010000002">
    <property type="protein sequence ID" value="KAL0434717.1"/>
    <property type="molecule type" value="Genomic_DNA"/>
</dbReference>
<name>A0AAW2W320_SESRA</name>
<sequence length="113" mass="12957">MSFTKLPLSFWGYALEMAPRLLNIAPYKAVAQTPYQIWHGKPASYKYLRVWSSPAYVKRLVGDKLVSRPSLWRSIGYSKETAGYYFYDPLSKGICLEECSVLGKRFSSGYPTR</sequence>
<reference evidence="1" key="2">
    <citation type="journal article" date="2024" name="Plant">
        <title>Genomic evolution and insights into agronomic trait innovations of Sesamum species.</title>
        <authorList>
            <person name="Miao H."/>
            <person name="Wang L."/>
            <person name="Qu L."/>
            <person name="Liu H."/>
            <person name="Sun Y."/>
            <person name="Le M."/>
            <person name="Wang Q."/>
            <person name="Wei S."/>
            <person name="Zheng Y."/>
            <person name="Lin W."/>
            <person name="Duan Y."/>
            <person name="Cao H."/>
            <person name="Xiong S."/>
            <person name="Wang X."/>
            <person name="Wei L."/>
            <person name="Li C."/>
            <person name="Ma Q."/>
            <person name="Ju M."/>
            <person name="Zhao R."/>
            <person name="Li G."/>
            <person name="Mu C."/>
            <person name="Tian Q."/>
            <person name="Mei H."/>
            <person name="Zhang T."/>
            <person name="Gao T."/>
            <person name="Zhang H."/>
        </authorList>
    </citation>
    <scope>NUCLEOTIDE SEQUENCE</scope>
    <source>
        <strain evidence="1">G02</strain>
    </source>
</reference>
<accession>A0AAW2W320</accession>
<gene>
    <name evidence="1" type="ORF">Sradi_0179600</name>
</gene>
<proteinExistence type="predicted"/>
<evidence type="ECO:0000313" key="1">
    <source>
        <dbReference type="EMBL" id="KAL0434717.1"/>
    </source>
</evidence>
<comment type="caution">
    <text evidence="1">The sequence shown here is derived from an EMBL/GenBank/DDBJ whole genome shotgun (WGS) entry which is preliminary data.</text>
</comment>
<dbReference type="AlphaFoldDB" id="A0AAW2W320"/>
<protein>
    <submittedName>
        <fullName evidence="1">Uncharacterized protein</fullName>
    </submittedName>
</protein>
<reference evidence="1" key="1">
    <citation type="submission" date="2020-06" db="EMBL/GenBank/DDBJ databases">
        <authorList>
            <person name="Li T."/>
            <person name="Hu X."/>
            <person name="Zhang T."/>
            <person name="Song X."/>
            <person name="Zhang H."/>
            <person name="Dai N."/>
            <person name="Sheng W."/>
            <person name="Hou X."/>
            <person name="Wei L."/>
        </authorList>
    </citation>
    <scope>NUCLEOTIDE SEQUENCE</scope>
    <source>
        <strain evidence="1">G02</strain>
        <tissue evidence="1">Leaf</tissue>
    </source>
</reference>